<dbReference type="PANTHER" id="PTHR30217:SF6">
    <property type="entry name" value="TRNA HYDROXYLATION PROTEIN P"/>
    <property type="match status" value="1"/>
</dbReference>
<dbReference type="eggNOG" id="COG0826">
    <property type="taxonomic scope" value="Bacteria"/>
</dbReference>
<keyword evidence="1" id="KW-0645">Protease</keyword>
<dbReference type="GO" id="GO:0006508">
    <property type="term" value="P:proteolysis"/>
    <property type="evidence" value="ECO:0007669"/>
    <property type="project" value="UniProtKB-KW"/>
</dbReference>
<evidence type="ECO:0000256" key="2">
    <source>
        <dbReference type="ARBA" id="ARBA00022801"/>
    </source>
</evidence>
<evidence type="ECO:0000256" key="3">
    <source>
        <dbReference type="ARBA" id="ARBA00038374"/>
    </source>
</evidence>
<protein>
    <submittedName>
        <fullName evidence="5">Peptidase U32 family protein</fullName>
        <ecNumber evidence="5">3.4.-.-</ecNumber>
    </submittedName>
</protein>
<reference evidence="5 6" key="1">
    <citation type="journal article" date="2011" name="J. Bacteriol.">
        <title>Genome sequence of Haloplasma contractile, an unusual contractile bacterium from a deep-sea anoxic brine lake.</title>
        <authorList>
            <person name="Antunes A."/>
            <person name="Alam I."/>
            <person name="El Dorry H."/>
            <person name="Siam R."/>
            <person name="Robertson A."/>
            <person name="Bajic V.B."/>
            <person name="Stingl U."/>
        </authorList>
    </citation>
    <scope>NUCLEOTIDE SEQUENCE [LARGE SCALE GENOMIC DNA]</scope>
    <source>
        <strain evidence="5 6">SSD-17B</strain>
    </source>
</reference>
<dbReference type="OrthoDB" id="9807498at2"/>
<reference evidence="5 6" key="2">
    <citation type="journal article" date="2013" name="PLoS ONE">
        <title>INDIGO - INtegrated Data Warehouse of MIcrobial GenOmes with Examples from the Red Sea Extremophiles.</title>
        <authorList>
            <person name="Alam I."/>
            <person name="Antunes A."/>
            <person name="Kamau A.A."/>
            <person name="Ba Alawi W."/>
            <person name="Kalkatawi M."/>
            <person name="Stingl U."/>
            <person name="Bajic V.B."/>
        </authorList>
    </citation>
    <scope>NUCLEOTIDE SEQUENCE [LARGE SCALE GENOMIC DNA]</scope>
    <source>
        <strain evidence="5 6">SSD-17B</strain>
    </source>
</reference>
<dbReference type="Proteomes" id="UP000005707">
    <property type="component" value="Unassembled WGS sequence"/>
</dbReference>
<gene>
    <name evidence="5" type="ORF">HLPCO_000385</name>
</gene>
<dbReference type="EMBL" id="AFNU02000001">
    <property type="protein sequence ID" value="ERJ13719.1"/>
    <property type="molecule type" value="Genomic_DNA"/>
</dbReference>
<dbReference type="Gene3D" id="2.40.30.10">
    <property type="entry name" value="Translation factors"/>
    <property type="match status" value="1"/>
</dbReference>
<name>U2FRX3_9MOLU</name>
<evidence type="ECO:0000313" key="5">
    <source>
        <dbReference type="EMBL" id="ERJ13719.1"/>
    </source>
</evidence>
<dbReference type="Pfam" id="PF16325">
    <property type="entry name" value="Peptidase_U32_C"/>
    <property type="match status" value="1"/>
</dbReference>
<dbReference type="EC" id="3.4.-.-" evidence="5"/>
<accession>U2FRX3</accession>
<dbReference type="PANTHER" id="PTHR30217">
    <property type="entry name" value="PEPTIDASE U32 FAMILY"/>
    <property type="match status" value="1"/>
</dbReference>
<dbReference type="InParanoid" id="U2FRX3"/>
<organism evidence="5 6">
    <name type="scientific">Haloplasma contractile SSD-17B</name>
    <dbReference type="NCBI Taxonomy" id="1033810"/>
    <lineage>
        <taxon>Bacteria</taxon>
        <taxon>Bacillati</taxon>
        <taxon>Mycoplasmatota</taxon>
        <taxon>Mollicutes</taxon>
        <taxon>Haloplasmatales</taxon>
        <taxon>Haloplasmataceae</taxon>
        <taxon>Haloplasma</taxon>
    </lineage>
</organism>
<dbReference type="AlphaFoldDB" id="U2FRX3"/>
<keyword evidence="6" id="KW-1185">Reference proteome</keyword>
<dbReference type="InterPro" id="IPR001539">
    <property type="entry name" value="Peptidase_U32"/>
</dbReference>
<dbReference type="Pfam" id="PF01136">
    <property type="entry name" value="Peptidase_U32"/>
    <property type="match status" value="1"/>
</dbReference>
<comment type="caution">
    <text evidence="5">The sequence shown here is derived from an EMBL/GenBank/DDBJ whole genome shotgun (WGS) entry which is preliminary data.</text>
</comment>
<dbReference type="InterPro" id="IPR032525">
    <property type="entry name" value="Peptidase_U32_C"/>
</dbReference>
<comment type="similarity">
    <text evidence="3">Belongs to the peptidase U32 family.</text>
</comment>
<evidence type="ECO:0000259" key="4">
    <source>
        <dbReference type="Pfam" id="PF16325"/>
    </source>
</evidence>
<dbReference type="InterPro" id="IPR051454">
    <property type="entry name" value="RNA/ubiquinone_mod_enzymes"/>
</dbReference>
<dbReference type="STRING" id="1033810.HLPCO_000385"/>
<sequence length="417" mass="47166">MREISIIENNKRKIIKKPELLAPAGSLEKLKFAVLYGADAVFIGGKEFSLRARASNFSLDDIKEAVDFAKDHGSKVYVTTNIIPHNENLENLETYLKGLYEAGVAAIICADPYIVSTARRVVPNLELHLSTQQSITNSKGIEFWLNNGVSRVVLARELTMDEIKDVSDNTEGDLEVFIHGGMCVSYSGRCTLSNNMTDRDANRGGCAHSCRWNYSLYSKSGGNDHLLSDETIPFSMSSKDLMAVNHIPGLIECGVDSLKIEGRMKSIHYIATVVGTYRKLIDDYCENPDDFELTDYYLQEIAKAENRLTAEGFLSGEPSVNEQLYNMRSEQPTQEFIGIVRDYDEETGYVTVEQRNKFIPGEEIEFNAPGMVKYNLIVDKIFDEEFNELDAARHPRQILKLKVPFKLRPYTIVRRKR</sequence>
<dbReference type="FunCoup" id="U2FRX3">
    <property type="interactions" value="108"/>
</dbReference>
<evidence type="ECO:0000313" key="6">
    <source>
        <dbReference type="Proteomes" id="UP000005707"/>
    </source>
</evidence>
<proteinExistence type="inferred from homology"/>
<dbReference type="RefSeq" id="WP_008826176.1">
    <property type="nucleotide sequence ID" value="NZ_AFNU02000001.1"/>
</dbReference>
<feature type="domain" description="Peptidase family U32 C-terminal" evidence="4">
    <location>
        <begin position="333"/>
        <end position="414"/>
    </location>
</feature>
<dbReference type="GO" id="GO:0008233">
    <property type="term" value="F:peptidase activity"/>
    <property type="evidence" value="ECO:0007669"/>
    <property type="project" value="UniProtKB-KW"/>
</dbReference>
<keyword evidence="2 5" id="KW-0378">Hydrolase</keyword>
<evidence type="ECO:0000256" key="1">
    <source>
        <dbReference type="ARBA" id="ARBA00022670"/>
    </source>
</evidence>